<evidence type="ECO:0000313" key="2">
    <source>
        <dbReference type="Proteomes" id="UP000284824"/>
    </source>
</evidence>
<dbReference type="AlphaFoldDB" id="A0A438M899"/>
<name>A0A438M899_9ACTN</name>
<sequence length="250" mass="27827">MRGSPADQVEVGVQFPIIRKRARRPHPQQREDAALFFTGLSVLRPASVLARAWPRLSCVHWLRSSAKRSSARSVRWLHRLRDYDVVPIDYRQQEVAKVVRAEHPEGVRIVYDHLGGPTVRANHRLLAPGGVLVNYAFIGRPGHVLADTIRGALRNRMLNLLPGKRTAICSLPREIAADPSRHQALLTHLFELARRARRASRVPARCHRVAHRGIVRSGSRGRRLCCGAAYASVSARAAPTDVTTSGPSRT</sequence>
<gene>
    <name evidence="1" type="ORF">EDD27_4558</name>
</gene>
<evidence type="ECO:0008006" key="3">
    <source>
        <dbReference type="Google" id="ProtNLM"/>
    </source>
</evidence>
<accession>A0A438M899</accession>
<proteinExistence type="predicted"/>
<keyword evidence="2" id="KW-1185">Reference proteome</keyword>
<dbReference type="Proteomes" id="UP000284824">
    <property type="component" value="Unassembled WGS sequence"/>
</dbReference>
<protein>
    <recommendedName>
        <fullName evidence="3">Zinc-binding dehydrogenase</fullName>
    </recommendedName>
</protein>
<comment type="caution">
    <text evidence="1">The sequence shown here is derived from an EMBL/GenBank/DDBJ whole genome shotgun (WGS) entry which is preliminary data.</text>
</comment>
<evidence type="ECO:0000313" key="1">
    <source>
        <dbReference type="EMBL" id="RVX41951.1"/>
    </source>
</evidence>
<dbReference type="InterPro" id="IPR036291">
    <property type="entry name" value="NAD(P)-bd_dom_sf"/>
</dbReference>
<reference evidence="1 2" key="1">
    <citation type="submission" date="2019-01" db="EMBL/GenBank/DDBJ databases">
        <title>Sequencing the genomes of 1000 actinobacteria strains.</title>
        <authorList>
            <person name="Klenk H.-P."/>
        </authorList>
    </citation>
    <scope>NUCLEOTIDE SEQUENCE [LARGE SCALE GENOMIC DNA]</scope>
    <source>
        <strain evidence="1 2">DSM 43925</strain>
    </source>
</reference>
<dbReference type="Gene3D" id="3.40.50.720">
    <property type="entry name" value="NAD(P)-binding Rossmann-like Domain"/>
    <property type="match status" value="1"/>
</dbReference>
<dbReference type="Gene3D" id="3.90.180.10">
    <property type="entry name" value="Medium-chain alcohol dehydrogenases, catalytic domain"/>
    <property type="match status" value="1"/>
</dbReference>
<dbReference type="EMBL" id="SAUN01000001">
    <property type="protein sequence ID" value="RVX41951.1"/>
    <property type="molecule type" value="Genomic_DNA"/>
</dbReference>
<dbReference type="SUPFAM" id="SSF51735">
    <property type="entry name" value="NAD(P)-binding Rossmann-fold domains"/>
    <property type="match status" value="1"/>
</dbReference>
<organism evidence="1 2">
    <name type="scientific">Nonomuraea polychroma</name>
    <dbReference type="NCBI Taxonomy" id="46176"/>
    <lineage>
        <taxon>Bacteria</taxon>
        <taxon>Bacillati</taxon>
        <taxon>Actinomycetota</taxon>
        <taxon>Actinomycetes</taxon>
        <taxon>Streptosporangiales</taxon>
        <taxon>Streptosporangiaceae</taxon>
        <taxon>Nonomuraea</taxon>
    </lineage>
</organism>